<protein>
    <submittedName>
        <fullName evidence="9">von Willebrand factor A domain containing 2</fullName>
    </submittedName>
</protein>
<dbReference type="PROSITE" id="PS50026">
    <property type="entry name" value="EGF_3"/>
    <property type="match status" value="1"/>
</dbReference>
<dbReference type="FunFam" id="3.40.50.410:FF:000047">
    <property type="entry name" value="von Willebrand factor A domain containing 2"/>
    <property type="match status" value="1"/>
</dbReference>
<dbReference type="SUPFAM" id="SSF53300">
    <property type="entry name" value="vWA-like"/>
    <property type="match status" value="3"/>
</dbReference>
<dbReference type="InterPro" id="IPR000742">
    <property type="entry name" value="EGF"/>
</dbReference>
<dbReference type="GO" id="GO:0005604">
    <property type="term" value="C:basement membrane"/>
    <property type="evidence" value="ECO:0007669"/>
    <property type="project" value="TreeGrafter"/>
</dbReference>
<reference evidence="9" key="2">
    <citation type="submission" date="2025-09" db="UniProtKB">
        <authorList>
            <consortium name="Ensembl"/>
        </authorList>
    </citation>
    <scope>IDENTIFICATION</scope>
</reference>
<feature type="signal peptide" evidence="6">
    <location>
        <begin position="1"/>
        <end position="21"/>
    </location>
</feature>
<keyword evidence="3" id="KW-0677">Repeat</keyword>
<feature type="domain" description="VWFA" evidence="8">
    <location>
        <begin position="332"/>
        <end position="508"/>
    </location>
</feature>
<evidence type="ECO:0000313" key="10">
    <source>
        <dbReference type="Proteomes" id="UP000694424"/>
    </source>
</evidence>
<dbReference type="AlphaFoldDB" id="A0A8B9QP35"/>
<dbReference type="FunFam" id="2.10.25.10:FF:000066">
    <property type="entry name" value="FAT atypical cadherin 4"/>
    <property type="match status" value="1"/>
</dbReference>
<evidence type="ECO:0000256" key="5">
    <source>
        <dbReference type="PROSITE-ProRule" id="PRU00076"/>
    </source>
</evidence>
<evidence type="ECO:0000259" key="7">
    <source>
        <dbReference type="PROSITE" id="PS50026"/>
    </source>
</evidence>
<organism evidence="9 10">
    <name type="scientific">Apteryx owenii</name>
    <name type="common">Little spotted kiwi</name>
    <dbReference type="NCBI Taxonomy" id="8824"/>
    <lineage>
        <taxon>Eukaryota</taxon>
        <taxon>Metazoa</taxon>
        <taxon>Chordata</taxon>
        <taxon>Craniata</taxon>
        <taxon>Vertebrata</taxon>
        <taxon>Euteleostomi</taxon>
        <taxon>Archelosauria</taxon>
        <taxon>Archosauria</taxon>
        <taxon>Dinosauria</taxon>
        <taxon>Saurischia</taxon>
        <taxon>Theropoda</taxon>
        <taxon>Coelurosauria</taxon>
        <taxon>Aves</taxon>
        <taxon>Palaeognathae</taxon>
        <taxon>Apterygiformes</taxon>
        <taxon>Apterygidae</taxon>
        <taxon>Apteryx</taxon>
    </lineage>
</organism>
<evidence type="ECO:0000259" key="8">
    <source>
        <dbReference type="PROSITE" id="PS50234"/>
    </source>
</evidence>
<dbReference type="CDD" id="cd00054">
    <property type="entry name" value="EGF_CA"/>
    <property type="match status" value="1"/>
</dbReference>
<keyword evidence="1 5" id="KW-0245">EGF-like domain</keyword>
<dbReference type="CDD" id="cd01450">
    <property type="entry name" value="vWFA_subfamily_ECM"/>
    <property type="match status" value="1"/>
</dbReference>
<evidence type="ECO:0000256" key="2">
    <source>
        <dbReference type="ARBA" id="ARBA00022729"/>
    </source>
</evidence>
<dbReference type="SUPFAM" id="SSF57196">
    <property type="entry name" value="EGF/Laminin"/>
    <property type="match status" value="1"/>
</dbReference>
<dbReference type="PANTHER" id="PTHR24020">
    <property type="entry name" value="COLLAGEN ALPHA"/>
    <property type="match status" value="1"/>
</dbReference>
<dbReference type="GO" id="GO:0007161">
    <property type="term" value="P:calcium-independent cell-matrix adhesion"/>
    <property type="evidence" value="ECO:0007669"/>
    <property type="project" value="TreeGrafter"/>
</dbReference>
<keyword evidence="2 6" id="KW-0732">Signal</keyword>
<dbReference type="CDD" id="cd01472">
    <property type="entry name" value="vWA_collagen"/>
    <property type="match status" value="1"/>
</dbReference>
<keyword evidence="10" id="KW-1185">Reference proteome</keyword>
<feature type="domain" description="VWFA" evidence="8">
    <location>
        <begin position="523"/>
        <end position="697"/>
    </location>
</feature>
<comment type="caution">
    <text evidence="5">Lacks conserved residue(s) required for the propagation of feature annotation.</text>
</comment>
<dbReference type="Gene3D" id="3.40.50.410">
    <property type="entry name" value="von Willebrand factor, type A domain"/>
    <property type="match status" value="3"/>
</dbReference>
<reference evidence="9" key="1">
    <citation type="submission" date="2025-08" db="UniProtKB">
        <authorList>
            <consortium name="Ensembl"/>
        </authorList>
    </citation>
    <scope>IDENTIFICATION</scope>
</reference>
<dbReference type="GO" id="GO:0005615">
    <property type="term" value="C:extracellular space"/>
    <property type="evidence" value="ECO:0007669"/>
    <property type="project" value="TreeGrafter"/>
</dbReference>
<feature type="chain" id="PRO_5034234917" evidence="6">
    <location>
        <begin position="22"/>
        <end position="775"/>
    </location>
</feature>
<accession>A0A8B9QP35</accession>
<feature type="domain" description="VWFA" evidence="8">
    <location>
        <begin position="44"/>
        <end position="215"/>
    </location>
</feature>
<evidence type="ECO:0000256" key="6">
    <source>
        <dbReference type="SAM" id="SignalP"/>
    </source>
</evidence>
<dbReference type="Ensembl" id="ENSAOWT00000031118.1">
    <property type="protein sequence ID" value="ENSAOWP00000027458.1"/>
    <property type="gene ID" value="ENSAOWG00000018508.1"/>
</dbReference>
<dbReference type="Gene3D" id="2.10.25.10">
    <property type="entry name" value="Laminin"/>
    <property type="match status" value="1"/>
</dbReference>
<dbReference type="InterPro" id="IPR050525">
    <property type="entry name" value="ECM_Assembly_Org"/>
</dbReference>
<proteinExistence type="predicted"/>
<feature type="domain" description="EGF-like" evidence="7">
    <location>
        <begin position="704"/>
        <end position="739"/>
    </location>
</feature>
<sequence>ILSKFLLPLFFCLLFFKISTPKAVTCNTYFSNASWLFWCSASVDILFLLDGSYSIGKGSFERSKHFAGKLCDALDISPDRVRVGMIQFSSTPRLEFPLDSYPTKQEVKERIKKTVFRGGSTETGLALKYILRKGFPGGRNSTVPEILIIVSDGKSQGNTEIPAMQVKERGTTVFAVGIKFPRWEELHALASEPTEQHVLFAGDATDAANGFYSTLTGSTVCSTPSPDCKIESHPCERKTLETVKELAGNYVCWKGSKQQNAVHASLCPFYRWKRILIKHPSRCFRTNSPSPCHSISSRPQLRHPTCLSFCPAYNKLLSPFSAPKLSLECSVDLLFLMDSSAGIMLEGFLRFKAFLKRFLQAVMGQDSPMNVGVAQYNTDVKIPIEVGQHKDVFSLMKSIEALNFSGGGTLTGRALWYIAQHGFKSTPVFADVQDDLPRVVVLLTDSRSQDPVAEAAKYARDRGLFLIGIGSSFLRAELAEVTGNPKQTIIYSSPQDLFNKIPELQKRICSIDNPEGCQAQSLDLVFAVDASAGVGLENFLQLRDFIRSSSFHFSINRDVTQIGLVVYGSKAYTAFALDTHTSNLALLQAINQLPFLGGSASAGSALLHIYGDVMTVQKGARPGVNKVVVMLTNGGGMKDAASPAQQLRNNGILVFVVVIGDTRRDMLLRVAGSPKYLVHISSYEDLQHYEDLIVERICEEAKSPVNLCKPNPCMNQGVCILGTGSYRCECHGWEGPHCESSKAQQMVPAADVISSAQLLSTVSKSVPLSCMGTGQ</sequence>
<dbReference type="PANTHER" id="PTHR24020:SF37">
    <property type="entry name" value="VON WILLEBRAND FACTOR A DOMAIN-CONTAINING PROTEIN 2"/>
    <property type="match status" value="1"/>
</dbReference>
<dbReference type="SMART" id="SM00181">
    <property type="entry name" value="EGF"/>
    <property type="match status" value="1"/>
</dbReference>
<evidence type="ECO:0000313" key="9">
    <source>
        <dbReference type="Ensembl" id="ENSAOWP00000027458.1"/>
    </source>
</evidence>
<dbReference type="Proteomes" id="UP000694424">
    <property type="component" value="Unplaced"/>
</dbReference>
<dbReference type="PRINTS" id="PR00453">
    <property type="entry name" value="VWFADOMAIN"/>
</dbReference>
<name>A0A8B9QP35_APTOW</name>
<dbReference type="PROSITE" id="PS50234">
    <property type="entry name" value="VWFA"/>
    <property type="match status" value="3"/>
</dbReference>
<evidence type="ECO:0000256" key="4">
    <source>
        <dbReference type="ARBA" id="ARBA00023157"/>
    </source>
</evidence>
<dbReference type="InterPro" id="IPR002035">
    <property type="entry name" value="VWF_A"/>
</dbReference>
<dbReference type="InterPro" id="IPR036465">
    <property type="entry name" value="vWFA_dom_sf"/>
</dbReference>
<keyword evidence="4" id="KW-1015">Disulfide bond</keyword>
<dbReference type="SMART" id="SM00327">
    <property type="entry name" value="VWA"/>
    <property type="match status" value="3"/>
</dbReference>
<dbReference type="FunFam" id="3.40.50.410:FF:000054">
    <property type="entry name" value="von Willebrand factor A domain containing 2"/>
    <property type="match status" value="1"/>
</dbReference>
<dbReference type="FunFam" id="3.40.50.410:FF:000058">
    <property type="entry name" value="von Willebrand factor A domain containing 2"/>
    <property type="match status" value="1"/>
</dbReference>
<evidence type="ECO:0000256" key="1">
    <source>
        <dbReference type="ARBA" id="ARBA00022536"/>
    </source>
</evidence>
<dbReference type="Pfam" id="PF00092">
    <property type="entry name" value="VWA"/>
    <property type="match status" value="3"/>
</dbReference>
<evidence type="ECO:0000256" key="3">
    <source>
        <dbReference type="ARBA" id="ARBA00022737"/>
    </source>
</evidence>